<dbReference type="RefSeq" id="WP_282300411.1">
    <property type="nucleotide sequence ID" value="NZ_CP124616.1"/>
</dbReference>
<dbReference type="InterPro" id="IPR000962">
    <property type="entry name" value="Znf_DskA_TraR"/>
</dbReference>
<dbReference type="PANTHER" id="PTHR33823">
    <property type="entry name" value="RNA POLYMERASE-BINDING TRANSCRIPTION FACTOR DKSA-RELATED"/>
    <property type="match status" value="1"/>
</dbReference>
<dbReference type="Proteomes" id="UP001241605">
    <property type="component" value="Chromosome"/>
</dbReference>
<protein>
    <submittedName>
        <fullName evidence="7">TraR/DksA C4-type zinc finger protein</fullName>
    </submittedName>
</protein>
<accession>A0ABY8QIE2</accession>
<dbReference type="InterPro" id="IPR048487">
    <property type="entry name" value="DksA-like_N"/>
</dbReference>
<evidence type="ECO:0000313" key="8">
    <source>
        <dbReference type="Proteomes" id="UP001241605"/>
    </source>
</evidence>
<name>A0ABY8QIE2_9RHOB</name>
<dbReference type="Gene3D" id="1.20.120.910">
    <property type="entry name" value="DksA, coiled-coil domain"/>
    <property type="match status" value="1"/>
</dbReference>
<sequence>MSHHKYKLALLTRLRELGGRLEDIGAALAEEHSKDWEDMAIETEGEEVLEALGESGQAEIARIRAALQRFSDGEYGACVKCGEEISAARLDVVPDAALCRTCAAEG</sequence>
<feature type="domain" description="Zinc finger DksA/TraR C4-type" evidence="5">
    <location>
        <begin position="73"/>
        <end position="104"/>
    </location>
</feature>
<keyword evidence="1" id="KW-0479">Metal-binding</keyword>
<evidence type="ECO:0000256" key="3">
    <source>
        <dbReference type="ARBA" id="ARBA00022833"/>
    </source>
</evidence>
<proteinExistence type="predicted"/>
<keyword evidence="3" id="KW-0862">Zinc</keyword>
<keyword evidence="2" id="KW-0863">Zinc-finger</keyword>
<dbReference type="SUPFAM" id="SSF57716">
    <property type="entry name" value="Glucocorticoid receptor-like (DNA-binding domain)"/>
    <property type="match status" value="1"/>
</dbReference>
<dbReference type="SUPFAM" id="SSF109635">
    <property type="entry name" value="DnaK suppressor protein DksA, alpha-hairpin domain"/>
    <property type="match status" value="1"/>
</dbReference>
<evidence type="ECO:0000259" key="6">
    <source>
        <dbReference type="Pfam" id="PF21173"/>
    </source>
</evidence>
<dbReference type="EMBL" id="CP124616">
    <property type="protein sequence ID" value="WGW03781.1"/>
    <property type="molecule type" value="Genomic_DNA"/>
</dbReference>
<gene>
    <name evidence="7" type="ORF">QF118_17980</name>
</gene>
<evidence type="ECO:0000313" key="7">
    <source>
        <dbReference type="EMBL" id="WGW03781.1"/>
    </source>
</evidence>
<evidence type="ECO:0000256" key="1">
    <source>
        <dbReference type="ARBA" id="ARBA00022723"/>
    </source>
</evidence>
<dbReference type="Pfam" id="PF01258">
    <property type="entry name" value="zf-dskA_traR"/>
    <property type="match status" value="1"/>
</dbReference>
<dbReference type="Pfam" id="PF21173">
    <property type="entry name" value="DksA-like_N"/>
    <property type="match status" value="1"/>
</dbReference>
<keyword evidence="8" id="KW-1185">Reference proteome</keyword>
<dbReference type="PROSITE" id="PS51128">
    <property type="entry name" value="ZF_DKSA_2"/>
    <property type="match status" value="1"/>
</dbReference>
<organism evidence="7 8">
    <name type="scientific">Tropicibacter oceani</name>
    <dbReference type="NCBI Taxonomy" id="3058420"/>
    <lineage>
        <taxon>Bacteria</taxon>
        <taxon>Pseudomonadati</taxon>
        <taxon>Pseudomonadota</taxon>
        <taxon>Alphaproteobacteria</taxon>
        <taxon>Rhodobacterales</taxon>
        <taxon>Roseobacteraceae</taxon>
        <taxon>Tropicibacter</taxon>
    </lineage>
</organism>
<feature type="zinc finger region" description="dksA C4-type" evidence="4">
    <location>
        <begin position="78"/>
        <end position="102"/>
    </location>
</feature>
<evidence type="ECO:0000256" key="2">
    <source>
        <dbReference type="ARBA" id="ARBA00022771"/>
    </source>
</evidence>
<evidence type="ECO:0000256" key="4">
    <source>
        <dbReference type="PROSITE-ProRule" id="PRU00510"/>
    </source>
</evidence>
<dbReference type="PANTHER" id="PTHR33823:SF4">
    <property type="entry name" value="GENERAL STRESS PROTEIN 16O"/>
    <property type="match status" value="1"/>
</dbReference>
<reference evidence="7 8" key="1">
    <citation type="submission" date="2023-05" db="EMBL/GenBank/DDBJ databases">
        <title>YMD87, complete Genome.</title>
        <authorList>
            <person name="Zhang J."/>
            <person name="Xu X."/>
        </authorList>
    </citation>
    <scope>NUCLEOTIDE SEQUENCE [LARGE SCALE GENOMIC DNA]</scope>
    <source>
        <strain evidence="7 8">YMD87</strain>
    </source>
</reference>
<evidence type="ECO:0000259" key="5">
    <source>
        <dbReference type="Pfam" id="PF01258"/>
    </source>
</evidence>
<dbReference type="InterPro" id="IPR037187">
    <property type="entry name" value="DnaK_N"/>
</dbReference>
<feature type="domain" description="DnaK suppressor protein-like N-terminal" evidence="6">
    <location>
        <begin position="6"/>
        <end position="69"/>
    </location>
</feature>